<sequence length="192" mass="20566">MTTHSVAIVQSILLGAGRPGNSFNDLENVIGSNDVTIDTKASIKSIELICSQAIDGIKITYRKTSDFSDYTPQYHGTSDSCKDKNVSTPKIELLDTEHIIAISGKAGKTTAWGTRVCALCFAIYDSATGETRVTDLYGGTDGTAFRVTANGYFVGFGGYAIDTSLSLKELKDKNIDGGLYGLTMFDIAYSKV</sequence>
<proteinExistence type="predicted"/>
<dbReference type="InterPro" id="IPR001229">
    <property type="entry name" value="Jacalin-like_lectin_dom"/>
</dbReference>
<keyword evidence="3" id="KW-1185">Reference proteome</keyword>
<dbReference type="AlphaFoldDB" id="A0AAD7NK50"/>
<dbReference type="Gene3D" id="2.100.10.30">
    <property type="entry name" value="Jacalin-like lectin domain"/>
    <property type="match status" value="1"/>
</dbReference>
<feature type="domain" description="Jacalin-type lectin" evidence="1">
    <location>
        <begin position="34"/>
        <end position="160"/>
    </location>
</feature>
<dbReference type="SUPFAM" id="SSF51101">
    <property type="entry name" value="Mannose-binding lectins"/>
    <property type="match status" value="1"/>
</dbReference>
<dbReference type="EMBL" id="JARKIB010000029">
    <property type="protein sequence ID" value="KAJ7763737.1"/>
    <property type="molecule type" value="Genomic_DNA"/>
</dbReference>
<evidence type="ECO:0000313" key="3">
    <source>
        <dbReference type="Proteomes" id="UP001215598"/>
    </source>
</evidence>
<evidence type="ECO:0000259" key="1">
    <source>
        <dbReference type="Pfam" id="PF01419"/>
    </source>
</evidence>
<name>A0AAD7NK50_9AGAR</name>
<dbReference type="Pfam" id="PF01419">
    <property type="entry name" value="Jacalin"/>
    <property type="match status" value="1"/>
</dbReference>
<dbReference type="Proteomes" id="UP001215598">
    <property type="component" value="Unassembled WGS sequence"/>
</dbReference>
<accession>A0AAD7NK50</accession>
<dbReference type="InterPro" id="IPR036404">
    <property type="entry name" value="Jacalin-like_lectin_dom_sf"/>
</dbReference>
<reference evidence="2" key="1">
    <citation type="submission" date="2023-03" db="EMBL/GenBank/DDBJ databases">
        <title>Massive genome expansion in bonnet fungi (Mycena s.s.) driven by repeated elements and novel gene families across ecological guilds.</title>
        <authorList>
            <consortium name="Lawrence Berkeley National Laboratory"/>
            <person name="Harder C.B."/>
            <person name="Miyauchi S."/>
            <person name="Viragh M."/>
            <person name="Kuo A."/>
            <person name="Thoen E."/>
            <person name="Andreopoulos B."/>
            <person name="Lu D."/>
            <person name="Skrede I."/>
            <person name="Drula E."/>
            <person name="Henrissat B."/>
            <person name="Morin E."/>
            <person name="Kohler A."/>
            <person name="Barry K."/>
            <person name="LaButti K."/>
            <person name="Morin E."/>
            <person name="Salamov A."/>
            <person name="Lipzen A."/>
            <person name="Mereny Z."/>
            <person name="Hegedus B."/>
            <person name="Baldrian P."/>
            <person name="Stursova M."/>
            <person name="Weitz H."/>
            <person name="Taylor A."/>
            <person name="Grigoriev I.V."/>
            <person name="Nagy L.G."/>
            <person name="Martin F."/>
            <person name="Kauserud H."/>
        </authorList>
    </citation>
    <scope>NUCLEOTIDE SEQUENCE</scope>
    <source>
        <strain evidence="2">CBHHK182m</strain>
    </source>
</reference>
<protein>
    <recommendedName>
        <fullName evidence="1">Jacalin-type lectin domain-containing protein</fullName>
    </recommendedName>
</protein>
<organism evidence="2 3">
    <name type="scientific">Mycena metata</name>
    <dbReference type="NCBI Taxonomy" id="1033252"/>
    <lineage>
        <taxon>Eukaryota</taxon>
        <taxon>Fungi</taxon>
        <taxon>Dikarya</taxon>
        <taxon>Basidiomycota</taxon>
        <taxon>Agaricomycotina</taxon>
        <taxon>Agaricomycetes</taxon>
        <taxon>Agaricomycetidae</taxon>
        <taxon>Agaricales</taxon>
        <taxon>Marasmiineae</taxon>
        <taxon>Mycenaceae</taxon>
        <taxon>Mycena</taxon>
    </lineage>
</organism>
<gene>
    <name evidence="2" type="ORF">B0H16DRAFT_455087</name>
</gene>
<comment type="caution">
    <text evidence="2">The sequence shown here is derived from an EMBL/GenBank/DDBJ whole genome shotgun (WGS) entry which is preliminary data.</text>
</comment>
<evidence type="ECO:0000313" key="2">
    <source>
        <dbReference type="EMBL" id="KAJ7763737.1"/>
    </source>
</evidence>